<evidence type="ECO:0000313" key="1">
    <source>
        <dbReference type="EMBL" id="NNH67936.1"/>
    </source>
</evidence>
<dbReference type="RefSeq" id="WP_170276951.1">
    <property type="nucleotide sequence ID" value="NZ_JABEQY010000051.1"/>
</dbReference>
<accession>A0A7Y2RBI3</accession>
<organism evidence="1 2">
    <name type="scientific">Rhizobium laguerreae</name>
    <dbReference type="NCBI Taxonomy" id="1076926"/>
    <lineage>
        <taxon>Bacteria</taxon>
        <taxon>Pseudomonadati</taxon>
        <taxon>Pseudomonadota</taxon>
        <taxon>Alphaproteobacteria</taxon>
        <taxon>Hyphomicrobiales</taxon>
        <taxon>Rhizobiaceae</taxon>
        <taxon>Rhizobium/Agrobacterium group</taxon>
        <taxon>Rhizobium</taxon>
    </lineage>
</organism>
<proteinExistence type="predicted"/>
<reference evidence="1 2" key="1">
    <citation type="submission" date="2020-04" db="EMBL/GenBank/DDBJ databases">
        <title>Rhizobium bacterial biofertilizers improve the content of phenolic compounds of Lactuca sativa L. under non-saline and saline-stress conditions.</title>
        <authorList>
            <person name="Ayuso-Calles M."/>
            <person name="Garcia-Estevez I."/>
            <person name="Jimenez-Gomez A."/>
            <person name="Flores-Felix J.D."/>
            <person name="Escribano-Bailon M."/>
            <person name="Rivas R."/>
        </authorList>
    </citation>
    <scope>NUCLEOTIDE SEQUENCE [LARGE SCALE GENOMIC DNA]</scope>
    <source>
        <strain evidence="1 2">GPTR02</strain>
    </source>
</reference>
<name>A0A7Y2RBI3_9HYPH</name>
<dbReference type="Proteomes" id="UP000530654">
    <property type="component" value="Unassembled WGS sequence"/>
</dbReference>
<protein>
    <submittedName>
        <fullName evidence="1">Uncharacterized protein</fullName>
    </submittedName>
</protein>
<evidence type="ECO:0000313" key="2">
    <source>
        <dbReference type="Proteomes" id="UP000530654"/>
    </source>
</evidence>
<comment type="caution">
    <text evidence="1">The sequence shown here is derived from an EMBL/GenBank/DDBJ whole genome shotgun (WGS) entry which is preliminary data.</text>
</comment>
<sequence>MASNCRLKASDTSWAIIDNATDAPARLDGIPLVTMEAAEARHMLHILDGIDQIRTSSKWWANLAKKRAKMITSSGAVQAVEFKPLRPFVSSNWT</sequence>
<dbReference type="EMBL" id="JABEQY010000051">
    <property type="protein sequence ID" value="NNH67936.1"/>
    <property type="molecule type" value="Genomic_DNA"/>
</dbReference>
<dbReference type="AlphaFoldDB" id="A0A7Y2RBI3"/>
<gene>
    <name evidence="1" type="ORF">HLI17_32630</name>
</gene>